<sequence>MSEQVNVVAILTPAEGKTEKIIDMLKDMVTKVQNESGVLQYDIFHEEKTGEIIFIEKYVDKATLDTHMSTPHFVEFGKAAGAEGFFAKKPELKFLTLVTGITKSASNL</sequence>
<dbReference type="PROSITE" id="PS51725">
    <property type="entry name" value="ABM"/>
    <property type="match status" value="1"/>
</dbReference>
<dbReference type="AlphaFoldDB" id="A0A8E2JBU9"/>
<gene>
    <name evidence="2" type="ORF">K432DRAFT_385161</name>
</gene>
<dbReference type="Proteomes" id="UP000250266">
    <property type="component" value="Unassembled WGS sequence"/>
</dbReference>
<evidence type="ECO:0000313" key="2">
    <source>
        <dbReference type="EMBL" id="OCK76799.1"/>
    </source>
</evidence>
<feature type="domain" description="ABM" evidence="1">
    <location>
        <begin position="5"/>
        <end position="94"/>
    </location>
</feature>
<dbReference type="EMBL" id="KV745178">
    <property type="protein sequence ID" value="OCK76799.1"/>
    <property type="molecule type" value="Genomic_DNA"/>
</dbReference>
<accession>A0A8E2JBU9</accession>
<evidence type="ECO:0000313" key="3">
    <source>
        <dbReference type="Proteomes" id="UP000250266"/>
    </source>
</evidence>
<dbReference type="Pfam" id="PF03992">
    <property type="entry name" value="ABM"/>
    <property type="match status" value="1"/>
</dbReference>
<evidence type="ECO:0000259" key="1">
    <source>
        <dbReference type="PROSITE" id="PS51725"/>
    </source>
</evidence>
<dbReference type="OrthoDB" id="10011777at2759"/>
<proteinExistence type="predicted"/>
<dbReference type="InterPro" id="IPR011008">
    <property type="entry name" value="Dimeric_a/b-barrel"/>
</dbReference>
<protein>
    <recommendedName>
        <fullName evidence="1">ABM domain-containing protein</fullName>
    </recommendedName>
</protein>
<dbReference type="PANTHER" id="PTHR40624:SF1">
    <property type="entry name" value="BIOSYNTHESIS MONOOXYGENASE, PUTATIVE (AFU_ORTHOLOGUE AFUA_1G12025)-RELATED"/>
    <property type="match status" value="1"/>
</dbReference>
<name>A0A8E2JBU9_9PEZI</name>
<organism evidence="2 3">
    <name type="scientific">Lepidopterella palustris CBS 459.81</name>
    <dbReference type="NCBI Taxonomy" id="1314670"/>
    <lineage>
        <taxon>Eukaryota</taxon>
        <taxon>Fungi</taxon>
        <taxon>Dikarya</taxon>
        <taxon>Ascomycota</taxon>
        <taxon>Pezizomycotina</taxon>
        <taxon>Dothideomycetes</taxon>
        <taxon>Pleosporomycetidae</taxon>
        <taxon>Mytilinidiales</taxon>
        <taxon>Argynnaceae</taxon>
        <taxon>Lepidopterella</taxon>
    </lineage>
</organism>
<reference evidence="2 3" key="1">
    <citation type="journal article" date="2016" name="Nat. Commun.">
        <title>Ectomycorrhizal ecology is imprinted in the genome of the dominant symbiotic fungus Cenococcum geophilum.</title>
        <authorList>
            <consortium name="DOE Joint Genome Institute"/>
            <person name="Peter M."/>
            <person name="Kohler A."/>
            <person name="Ohm R.A."/>
            <person name="Kuo A."/>
            <person name="Krutzmann J."/>
            <person name="Morin E."/>
            <person name="Arend M."/>
            <person name="Barry K.W."/>
            <person name="Binder M."/>
            <person name="Choi C."/>
            <person name="Clum A."/>
            <person name="Copeland A."/>
            <person name="Grisel N."/>
            <person name="Haridas S."/>
            <person name="Kipfer T."/>
            <person name="LaButti K."/>
            <person name="Lindquist E."/>
            <person name="Lipzen A."/>
            <person name="Maire R."/>
            <person name="Meier B."/>
            <person name="Mihaltcheva S."/>
            <person name="Molinier V."/>
            <person name="Murat C."/>
            <person name="Poggeler S."/>
            <person name="Quandt C.A."/>
            <person name="Sperisen C."/>
            <person name="Tritt A."/>
            <person name="Tisserant E."/>
            <person name="Crous P.W."/>
            <person name="Henrissat B."/>
            <person name="Nehls U."/>
            <person name="Egli S."/>
            <person name="Spatafora J.W."/>
            <person name="Grigoriev I.V."/>
            <person name="Martin F.M."/>
        </authorList>
    </citation>
    <scope>NUCLEOTIDE SEQUENCE [LARGE SCALE GENOMIC DNA]</scope>
    <source>
        <strain evidence="2 3">CBS 459.81</strain>
    </source>
</reference>
<dbReference type="InterPro" id="IPR007138">
    <property type="entry name" value="ABM_dom"/>
</dbReference>
<dbReference type="SUPFAM" id="SSF54909">
    <property type="entry name" value="Dimeric alpha+beta barrel"/>
    <property type="match status" value="1"/>
</dbReference>
<dbReference type="Gene3D" id="3.30.70.100">
    <property type="match status" value="1"/>
</dbReference>
<keyword evidence="3" id="KW-1185">Reference proteome</keyword>
<dbReference type="PANTHER" id="PTHR40624">
    <property type="entry name" value="BIOSYNTHESIS MONOOXYGENASE, PUTATIVE (AFU_ORTHOLOGUE AFUA_1G12025)-RELATED"/>
    <property type="match status" value="1"/>
</dbReference>